<evidence type="ECO:0000256" key="4">
    <source>
        <dbReference type="ARBA" id="ARBA00013840"/>
    </source>
</evidence>
<evidence type="ECO:0000256" key="11">
    <source>
        <dbReference type="PROSITE-ProRule" id="PRU00581"/>
    </source>
</evidence>
<dbReference type="InterPro" id="IPR021841">
    <property type="entry name" value="VAC14_Fig4p-bd"/>
</dbReference>
<evidence type="ECO:0000256" key="2">
    <source>
        <dbReference type="ARBA" id="ARBA00004308"/>
    </source>
</evidence>
<evidence type="ECO:0000256" key="13">
    <source>
        <dbReference type="SAM" id="Phobius"/>
    </source>
</evidence>
<dbReference type="SUPFAM" id="SSF48371">
    <property type="entry name" value="ARM repeat"/>
    <property type="match status" value="1"/>
</dbReference>
<evidence type="ECO:0000256" key="1">
    <source>
        <dbReference type="ARBA" id="ARBA00004141"/>
    </source>
</evidence>
<protein>
    <recommendedName>
        <fullName evidence="4">Protein VAC14 homolog</fullName>
    </recommendedName>
</protein>
<dbReference type="AlphaFoldDB" id="T1HAV2"/>
<dbReference type="Proteomes" id="UP000015103">
    <property type="component" value="Unassembled WGS sequence"/>
</dbReference>
<dbReference type="eggNOG" id="KOG0212">
    <property type="taxonomic scope" value="Eukaryota"/>
</dbReference>
<dbReference type="EnsemblMetazoa" id="RPRC001158-RA">
    <property type="protein sequence ID" value="RPRC001158-PA"/>
    <property type="gene ID" value="RPRC001158"/>
</dbReference>
<dbReference type="PROSITE" id="PS51225">
    <property type="entry name" value="MARVEL"/>
    <property type="match status" value="1"/>
</dbReference>
<dbReference type="VEuPathDB" id="VectorBase:RPRC001158"/>
<comment type="subunit">
    <text evidence="10">Forms pentamers. Component of the PI(3,5)P2 regulatory complex/PAS complex, at least composed of PIKFYVE, FIG4 and VAC14. VAC14 nucleates the assembly of the complex and serves as a scaffold by pentamerizing into a star-shaped structure, which can bind a single copy each of PIKFYVE and FIG4 and coordinates their activities. Interacts with NOS1.</text>
</comment>
<dbReference type="Gene3D" id="1.25.10.10">
    <property type="entry name" value="Leucine-rich Repeat Variant"/>
    <property type="match status" value="2"/>
</dbReference>
<comment type="similarity">
    <text evidence="3">Belongs to the VAC14 family.</text>
</comment>
<dbReference type="GO" id="GO:0006661">
    <property type="term" value="P:phosphatidylinositol biosynthetic process"/>
    <property type="evidence" value="ECO:0007669"/>
    <property type="project" value="InterPro"/>
</dbReference>
<keyword evidence="5 11" id="KW-0812">Transmembrane</keyword>
<proteinExistence type="inferred from homology"/>
<feature type="transmembrane region" description="Helical" evidence="13">
    <location>
        <begin position="699"/>
        <end position="724"/>
    </location>
</feature>
<dbReference type="InterPro" id="IPR026825">
    <property type="entry name" value="Vac14"/>
</dbReference>
<evidence type="ECO:0000256" key="10">
    <source>
        <dbReference type="ARBA" id="ARBA00047092"/>
    </source>
</evidence>
<dbReference type="FunCoup" id="T1HAV2">
    <property type="interactions" value="1332"/>
</dbReference>
<dbReference type="InterPro" id="IPR016024">
    <property type="entry name" value="ARM-type_fold"/>
</dbReference>
<evidence type="ECO:0000313" key="15">
    <source>
        <dbReference type="Proteomes" id="UP000015103"/>
    </source>
</evidence>
<name>T1HAV2_RHOPR</name>
<comment type="function">
    <text evidence="9">Scaffold protein component of the PI(3,5)P2 regulatory complex which regulates both the synthesis and turnover of phosphatidylinositol 3,5-bisphosphate (PtdIns(3,5)P2). Pentamerizes into a star-shaped structure and nucleates the assembly of the complex. The pentamer binds a single copy each of PIKFYVE and FIG4 and coordinates both PIKfyve kinase activity and FIG4 phosphatase activity, being required to maintain normal levels of phosphatidylinositol 3-phosphate (PtdIns(3)P) and phosphatidylinositol 5-phosphate (PtdIns(5)P). Plays a role in the biogenesis of endosome carrier vesicles (ECV) / multivesicular bodies (MVB) transport intermediates from early endosomes.</text>
</comment>
<dbReference type="STRING" id="13249.T1HAV2"/>
<feature type="region of interest" description="Disordered" evidence="12">
    <location>
        <begin position="859"/>
        <end position="906"/>
    </location>
</feature>
<dbReference type="InterPro" id="IPR011989">
    <property type="entry name" value="ARM-like"/>
</dbReference>
<sequence length="906" mass="100927">MTDRDFAPLSVACVRALIDKQYDKRKAAASEIEKMVKEFVSVNNTLQIRKILKVLGLEFTMSQNPHYKKGGLMGLASVAIALGKVLYEMLILLNYLTGCPLTGNLLVQDSSDYTEALIRPILTNFSDSDPRTRYFACEALYNVVKVARGAVLPYFSDIFTGLSKLAAENDHNVKSASEHLDRLMKDIVTENATFDLIGFMPLLRERLYSKNTFARQYIISWVSVLDAVPDIHLILFLPEILDGLFLMLSDPNVNNMCESVLSEFLRSINRDHSQVDFTQMINVLITHSQTTDETIQITALTWINDFIHLSGEKMLPYTSGILTAILPCLAFEGESKKSIRDTAKSVNASLMELITTNLDEYENSEQTKDLDLGCMLDVLQKQLLHTSVHTKVASLKWIYHLHARIPKRVDIYWLFYFIESTGSTTRTPYFDKFLVSLLKLFRDDRQLLEDRGSFIIRQLCALMSAEDIYKRTADVLSSEDDVKFAHVMVDTLNTILLTSSELFHLRNQLKNKENETLFKCLYETWCHNPVATIALCLLTQNYAHVCELIVILSTVGVSTSSLQFLSYTGLGSGWDGDGEDDMSGEWSESICELYCGDEVSVLLEEIRELEGGECAAGVAASGANRGGGHNPPPTLRPDVQDFEIAGSATGDTPTVHSWDSHQHYKARLPPSSPDHSIFSGVVLYCDDNHLTTSQGILRILLVISSVACLACLCSSGTVSVGLFMLPLVTRLRLMMFSTVFSLLVTLLFLFLDVSHVVYLFPFNWGKFNAVVYLLLSLLYLLSSSLLIHLLNAYAQTYHWVPKWTSQQLLVTGILGYVCALEAFILCVVSKCDGGQYSPVEEEPSSMSLQERSARLGCAMGRGPPSDICPPGDSPTPTTLPSGHTPGPSAPLLFDQPSSSKHQHYLK</sequence>
<evidence type="ECO:0000313" key="14">
    <source>
        <dbReference type="EnsemblMetazoa" id="RPRC001158-PA"/>
    </source>
</evidence>
<keyword evidence="15" id="KW-1185">Reference proteome</keyword>
<dbReference type="HOGENOM" id="CLU_320377_0_0_1"/>
<dbReference type="GO" id="GO:0070772">
    <property type="term" value="C:PAS complex"/>
    <property type="evidence" value="ECO:0007669"/>
    <property type="project" value="InterPro"/>
</dbReference>
<dbReference type="Pfam" id="PF12755">
    <property type="entry name" value="Vac14_Fab1_bd"/>
    <property type="match status" value="1"/>
</dbReference>
<evidence type="ECO:0000256" key="6">
    <source>
        <dbReference type="ARBA" id="ARBA00022737"/>
    </source>
</evidence>
<evidence type="ECO:0000256" key="12">
    <source>
        <dbReference type="SAM" id="MobiDB-lite"/>
    </source>
</evidence>
<feature type="transmembrane region" description="Helical" evidence="13">
    <location>
        <begin position="771"/>
        <end position="794"/>
    </location>
</feature>
<reference evidence="14" key="1">
    <citation type="submission" date="2015-05" db="UniProtKB">
        <authorList>
            <consortium name="EnsemblMetazoa"/>
        </authorList>
    </citation>
    <scope>IDENTIFICATION</scope>
</reference>
<keyword evidence="7 13" id="KW-1133">Transmembrane helix</keyword>
<evidence type="ECO:0000256" key="5">
    <source>
        <dbReference type="ARBA" id="ARBA00022692"/>
    </source>
</evidence>
<feature type="transmembrane region" description="Helical" evidence="13">
    <location>
        <begin position="731"/>
        <end position="751"/>
    </location>
</feature>
<keyword evidence="6" id="KW-0677">Repeat</keyword>
<accession>T1HAV2</accession>
<evidence type="ECO:0000256" key="9">
    <source>
        <dbReference type="ARBA" id="ARBA00045654"/>
    </source>
</evidence>
<dbReference type="PANTHER" id="PTHR16023">
    <property type="entry name" value="TAX1 BINDING PROTEIN-RELATED"/>
    <property type="match status" value="1"/>
</dbReference>
<organism evidence="14 15">
    <name type="scientific">Rhodnius prolixus</name>
    <name type="common">Triatomid bug</name>
    <dbReference type="NCBI Taxonomy" id="13249"/>
    <lineage>
        <taxon>Eukaryota</taxon>
        <taxon>Metazoa</taxon>
        <taxon>Ecdysozoa</taxon>
        <taxon>Arthropoda</taxon>
        <taxon>Hexapoda</taxon>
        <taxon>Insecta</taxon>
        <taxon>Pterygota</taxon>
        <taxon>Neoptera</taxon>
        <taxon>Paraneoptera</taxon>
        <taxon>Hemiptera</taxon>
        <taxon>Heteroptera</taxon>
        <taxon>Panheteroptera</taxon>
        <taxon>Cimicomorpha</taxon>
        <taxon>Reduviidae</taxon>
        <taxon>Triatominae</taxon>
        <taxon>Rhodnius</taxon>
    </lineage>
</organism>
<dbReference type="GO" id="GO:0010008">
    <property type="term" value="C:endosome membrane"/>
    <property type="evidence" value="ECO:0007669"/>
    <property type="project" value="TreeGrafter"/>
</dbReference>
<evidence type="ECO:0000256" key="8">
    <source>
        <dbReference type="ARBA" id="ARBA00023136"/>
    </source>
</evidence>
<dbReference type="InParanoid" id="T1HAV2"/>
<evidence type="ECO:0000256" key="7">
    <source>
        <dbReference type="ARBA" id="ARBA00022989"/>
    </source>
</evidence>
<dbReference type="Pfam" id="PF11916">
    <property type="entry name" value="Vac14_Fig4_bd"/>
    <property type="match status" value="1"/>
</dbReference>
<comment type="subcellular location">
    <subcellularLocation>
        <location evidence="2">Endomembrane system</location>
    </subcellularLocation>
    <subcellularLocation>
        <location evidence="1">Membrane</location>
        <topology evidence="1">Multi-pass membrane protein</topology>
    </subcellularLocation>
</comment>
<dbReference type="PANTHER" id="PTHR16023:SF0">
    <property type="entry name" value="PROTEIN VAC14 HOMOLOG"/>
    <property type="match status" value="1"/>
</dbReference>
<evidence type="ECO:0000256" key="3">
    <source>
        <dbReference type="ARBA" id="ARBA00010225"/>
    </source>
</evidence>
<keyword evidence="8 11" id="KW-0472">Membrane</keyword>
<dbReference type="EMBL" id="ACPB03016126">
    <property type="status" value="NOT_ANNOTATED_CDS"/>
    <property type="molecule type" value="Genomic_DNA"/>
</dbReference>
<dbReference type="InterPro" id="IPR008253">
    <property type="entry name" value="Marvel"/>
</dbReference>